<feature type="region of interest" description="Disordered" evidence="1">
    <location>
        <begin position="1"/>
        <end position="22"/>
    </location>
</feature>
<dbReference type="CDD" id="cd12885">
    <property type="entry name" value="SPRY_RanBP_like"/>
    <property type="match status" value="1"/>
</dbReference>
<dbReference type="WBParaSite" id="Gr19_v10_g12298.t1">
    <property type="protein sequence ID" value="Gr19_v10_g12298.t1"/>
    <property type="gene ID" value="Gr19_v10_g12298"/>
</dbReference>
<name>A0A914H164_GLORO</name>
<dbReference type="InterPro" id="IPR013320">
    <property type="entry name" value="ConA-like_dom_sf"/>
</dbReference>
<dbReference type="Proteomes" id="UP000887572">
    <property type="component" value="Unplaced"/>
</dbReference>
<sequence>MPIPTESTTGGDMTAANQDPSEESGWWCSVRAEKRLLPGNPYFEVKILAKTIGHIYIGLATKQMPLNEYVGDHKGTYGYGSWGFLFGHEVEGCEHGFINGRPFIYGKPKFGVGDVIGCGINLATRQIIYTKNGQRLETANLFVNSAAADLFPCISLGSSGTKIEANFGPKFQFNIADEI</sequence>
<protein>
    <submittedName>
        <fullName evidence="4">B30.2/SPRY domain-containing protein</fullName>
    </submittedName>
</protein>
<dbReference type="InterPro" id="IPR050618">
    <property type="entry name" value="Ubq-SigPath_Reg"/>
</dbReference>
<accession>A0A914H164</accession>
<dbReference type="InterPro" id="IPR003877">
    <property type="entry name" value="SPRY_dom"/>
</dbReference>
<dbReference type="Gene3D" id="2.60.120.920">
    <property type="match status" value="1"/>
</dbReference>
<dbReference type="InterPro" id="IPR001870">
    <property type="entry name" value="B30.2/SPRY"/>
</dbReference>
<dbReference type="InterPro" id="IPR044736">
    <property type="entry name" value="Gid1/RanBPM/SPLA_SPRY"/>
</dbReference>
<dbReference type="InterPro" id="IPR043136">
    <property type="entry name" value="B30.2/SPRY_sf"/>
</dbReference>
<dbReference type="Pfam" id="PF00622">
    <property type="entry name" value="SPRY"/>
    <property type="match status" value="1"/>
</dbReference>
<feature type="compositionally biased region" description="Polar residues" evidence="1">
    <location>
        <begin position="1"/>
        <end position="19"/>
    </location>
</feature>
<evidence type="ECO:0000313" key="3">
    <source>
        <dbReference type="Proteomes" id="UP000887572"/>
    </source>
</evidence>
<dbReference type="PROSITE" id="PS50188">
    <property type="entry name" value="B302_SPRY"/>
    <property type="match status" value="1"/>
</dbReference>
<proteinExistence type="predicted"/>
<dbReference type="AlphaFoldDB" id="A0A914H164"/>
<dbReference type="SMART" id="SM00449">
    <property type="entry name" value="SPRY"/>
    <property type="match status" value="1"/>
</dbReference>
<evidence type="ECO:0000313" key="4">
    <source>
        <dbReference type="WBParaSite" id="Gr19_v10_g12298.t1"/>
    </source>
</evidence>
<evidence type="ECO:0000256" key="1">
    <source>
        <dbReference type="SAM" id="MobiDB-lite"/>
    </source>
</evidence>
<feature type="domain" description="B30.2/SPRY" evidence="2">
    <location>
        <begin position="1"/>
        <end position="172"/>
    </location>
</feature>
<evidence type="ECO:0000259" key="2">
    <source>
        <dbReference type="PROSITE" id="PS50188"/>
    </source>
</evidence>
<dbReference type="PANTHER" id="PTHR12864">
    <property type="entry name" value="RAN BINDING PROTEIN 9-RELATED"/>
    <property type="match status" value="1"/>
</dbReference>
<dbReference type="SUPFAM" id="SSF49899">
    <property type="entry name" value="Concanavalin A-like lectins/glucanases"/>
    <property type="match status" value="1"/>
</dbReference>
<organism evidence="3 4">
    <name type="scientific">Globodera rostochiensis</name>
    <name type="common">Golden nematode worm</name>
    <name type="synonym">Heterodera rostochiensis</name>
    <dbReference type="NCBI Taxonomy" id="31243"/>
    <lineage>
        <taxon>Eukaryota</taxon>
        <taxon>Metazoa</taxon>
        <taxon>Ecdysozoa</taxon>
        <taxon>Nematoda</taxon>
        <taxon>Chromadorea</taxon>
        <taxon>Rhabditida</taxon>
        <taxon>Tylenchina</taxon>
        <taxon>Tylenchomorpha</taxon>
        <taxon>Tylenchoidea</taxon>
        <taxon>Heteroderidae</taxon>
        <taxon>Heteroderinae</taxon>
        <taxon>Globodera</taxon>
    </lineage>
</organism>
<reference evidence="4" key="1">
    <citation type="submission" date="2022-11" db="UniProtKB">
        <authorList>
            <consortium name="WormBaseParasite"/>
        </authorList>
    </citation>
    <scope>IDENTIFICATION</scope>
</reference>
<keyword evidence="3" id="KW-1185">Reference proteome</keyword>